<feature type="chain" id="PRO_5045473000" description="NlpC/P60 domain-containing protein" evidence="7">
    <location>
        <begin position="47"/>
        <end position="468"/>
    </location>
</feature>
<evidence type="ECO:0000313" key="10">
    <source>
        <dbReference type="Proteomes" id="UP001500305"/>
    </source>
</evidence>
<comment type="caution">
    <text evidence="9">The sequence shown here is derived from an EMBL/GenBank/DDBJ whole genome shotgun (WGS) entry which is preliminary data.</text>
</comment>
<feature type="region of interest" description="Disordered" evidence="6">
    <location>
        <begin position="401"/>
        <end position="468"/>
    </location>
</feature>
<feature type="compositionally biased region" description="Low complexity" evidence="6">
    <location>
        <begin position="422"/>
        <end position="460"/>
    </location>
</feature>
<keyword evidence="7" id="KW-0732">Signal</keyword>
<dbReference type="InterPro" id="IPR000064">
    <property type="entry name" value="NLP_P60_dom"/>
</dbReference>
<keyword evidence="2" id="KW-0645">Protease</keyword>
<comment type="similarity">
    <text evidence="1">Belongs to the peptidase C40 family.</text>
</comment>
<reference evidence="9 10" key="1">
    <citation type="journal article" date="2019" name="Int. J. Syst. Evol. Microbiol.">
        <title>The Global Catalogue of Microorganisms (GCM) 10K type strain sequencing project: providing services to taxonomists for standard genome sequencing and annotation.</title>
        <authorList>
            <consortium name="The Broad Institute Genomics Platform"/>
            <consortium name="The Broad Institute Genome Sequencing Center for Infectious Disease"/>
            <person name="Wu L."/>
            <person name="Ma J."/>
        </authorList>
    </citation>
    <scope>NUCLEOTIDE SEQUENCE [LARGE SCALE GENOMIC DNA]</scope>
    <source>
        <strain evidence="9 10">JCM 7356</strain>
    </source>
</reference>
<protein>
    <recommendedName>
        <fullName evidence="8">NlpC/P60 domain-containing protein</fullName>
    </recommendedName>
</protein>
<evidence type="ECO:0000256" key="2">
    <source>
        <dbReference type="ARBA" id="ARBA00022670"/>
    </source>
</evidence>
<dbReference type="PROSITE" id="PS51935">
    <property type="entry name" value="NLPC_P60"/>
    <property type="match status" value="1"/>
</dbReference>
<feature type="signal peptide" evidence="7">
    <location>
        <begin position="1"/>
        <end position="46"/>
    </location>
</feature>
<dbReference type="SUPFAM" id="SSF54001">
    <property type="entry name" value="Cysteine proteinases"/>
    <property type="match status" value="1"/>
</dbReference>
<evidence type="ECO:0000256" key="5">
    <source>
        <dbReference type="SAM" id="Coils"/>
    </source>
</evidence>
<dbReference type="Pfam" id="PF00877">
    <property type="entry name" value="NLPC_P60"/>
    <property type="match status" value="1"/>
</dbReference>
<evidence type="ECO:0000256" key="6">
    <source>
        <dbReference type="SAM" id="MobiDB-lite"/>
    </source>
</evidence>
<dbReference type="EMBL" id="BAAATR010000032">
    <property type="protein sequence ID" value="GAA2265232.1"/>
    <property type="molecule type" value="Genomic_DNA"/>
</dbReference>
<name>A0ABN3EQD3_9ACTN</name>
<gene>
    <name evidence="9" type="ORF">GCM10010430_57650</name>
</gene>
<keyword evidence="4" id="KW-0788">Thiol protease</keyword>
<evidence type="ECO:0000259" key="8">
    <source>
        <dbReference type="PROSITE" id="PS51935"/>
    </source>
</evidence>
<feature type="domain" description="NlpC/P60" evidence="8">
    <location>
        <begin position="261"/>
        <end position="382"/>
    </location>
</feature>
<keyword evidence="3" id="KW-0378">Hydrolase</keyword>
<proteinExistence type="inferred from homology"/>
<dbReference type="PANTHER" id="PTHR47359">
    <property type="entry name" value="PEPTIDOGLYCAN DL-ENDOPEPTIDASE CWLO"/>
    <property type="match status" value="1"/>
</dbReference>
<keyword evidence="10" id="KW-1185">Reference proteome</keyword>
<keyword evidence="5" id="KW-0175">Coiled coil</keyword>
<evidence type="ECO:0000313" key="9">
    <source>
        <dbReference type="EMBL" id="GAA2265232.1"/>
    </source>
</evidence>
<dbReference type="Proteomes" id="UP001500305">
    <property type="component" value="Unassembled WGS sequence"/>
</dbReference>
<evidence type="ECO:0000256" key="1">
    <source>
        <dbReference type="ARBA" id="ARBA00007074"/>
    </source>
</evidence>
<dbReference type="PANTHER" id="PTHR47359:SF3">
    <property type="entry name" value="NLP_P60 DOMAIN-CONTAINING PROTEIN-RELATED"/>
    <property type="match status" value="1"/>
</dbReference>
<accession>A0ABN3EQD3</accession>
<dbReference type="RefSeq" id="WP_344639434.1">
    <property type="nucleotide sequence ID" value="NZ_BAAATR010000032.1"/>
</dbReference>
<sequence length="468" mass="47723">MGAAQRVEATGSGTTGTNPWVRAALRCGAALVAAALALPMAGTAYAAPDPGPTATVAPGADPLANAKATLLPLLQRLHQLYTEAEAATETYNTGVDRLRKQQAAVADLGVRLTRQQAAVDAGTDLAAQLAGAQYRNGNVSQFADLLLAKDPYEAVVIAELLQAAGRSQAVFLDKLKADRAELTVLQQQAQAAQAQAQALAAQQEKAKNEAAKRLQDVEAMVGSLTGAQRDELAQLEKEQADEAQLALLASGVLGKGERTPSAAGRKAVAFALAQLGKDYKWGGEGPEVFDCSGLTSQAWLHAGRPIPRTSQEQWAELQHVPLNQLRPGDLVIYHAEATHVAMYIGGGLVVQAPHTGSVVKISPVAMMPILGAVRPDPGAAADDQGGAWKVPDVAASADQVTPIKPAKPSTLPKPAPSDTPKPGGTPSGSPSATASAGTSGTPSATASGSASPSASGSASPSPSPSNRS</sequence>
<feature type="coiled-coil region" evidence="5">
    <location>
        <begin position="172"/>
        <end position="220"/>
    </location>
</feature>
<dbReference type="InterPro" id="IPR038765">
    <property type="entry name" value="Papain-like_cys_pep_sf"/>
</dbReference>
<evidence type="ECO:0000256" key="7">
    <source>
        <dbReference type="SAM" id="SignalP"/>
    </source>
</evidence>
<evidence type="ECO:0000256" key="4">
    <source>
        <dbReference type="ARBA" id="ARBA00022807"/>
    </source>
</evidence>
<evidence type="ECO:0000256" key="3">
    <source>
        <dbReference type="ARBA" id="ARBA00022801"/>
    </source>
</evidence>
<dbReference type="InterPro" id="IPR051794">
    <property type="entry name" value="PG_Endopeptidase_C40"/>
</dbReference>
<dbReference type="Gene3D" id="3.90.1720.10">
    <property type="entry name" value="endopeptidase domain like (from Nostoc punctiforme)"/>
    <property type="match status" value="1"/>
</dbReference>
<organism evidence="9 10">
    <name type="scientific">Kitasatospora cystarginea</name>
    <dbReference type="NCBI Taxonomy" id="58350"/>
    <lineage>
        <taxon>Bacteria</taxon>
        <taxon>Bacillati</taxon>
        <taxon>Actinomycetota</taxon>
        <taxon>Actinomycetes</taxon>
        <taxon>Kitasatosporales</taxon>
        <taxon>Streptomycetaceae</taxon>
        <taxon>Kitasatospora</taxon>
    </lineage>
</organism>